<organism evidence="2 3">
    <name type="scientific">Jatrophihabitans lederbergiae</name>
    <dbReference type="NCBI Taxonomy" id="3075547"/>
    <lineage>
        <taxon>Bacteria</taxon>
        <taxon>Bacillati</taxon>
        <taxon>Actinomycetota</taxon>
        <taxon>Actinomycetes</taxon>
        <taxon>Jatrophihabitantales</taxon>
        <taxon>Jatrophihabitantaceae</taxon>
        <taxon>Jatrophihabitans</taxon>
    </lineage>
</organism>
<gene>
    <name evidence="2" type="ORF">RM423_17315</name>
</gene>
<evidence type="ECO:0000256" key="1">
    <source>
        <dbReference type="ARBA" id="ARBA00023002"/>
    </source>
</evidence>
<dbReference type="PANTHER" id="PTHR35176:SF6">
    <property type="entry name" value="HEME OXYGENASE HI_0854-RELATED"/>
    <property type="match status" value="1"/>
</dbReference>
<keyword evidence="3" id="KW-1185">Reference proteome</keyword>
<comment type="caution">
    <text evidence="2">The sequence shown here is derived from an EMBL/GenBank/DDBJ whole genome shotgun (WGS) entry which is preliminary data.</text>
</comment>
<dbReference type="InterPro" id="IPR012349">
    <property type="entry name" value="Split_barrel_FMN-bd"/>
</dbReference>
<reference evidence="3" key="1">
    <citation type="submission" date="2023-07" db="EMBL/GenBank/DDBJ databases">
        <title>30 novel species of actinomycetes from the DSMZ collection.</title>
        <authorList>
            <person name="Nouioui I."/>
        </authorList>
    </citation>
    <scope>NUCLEOTIDE SEQUENCE [LARGE SCALE GENOMIC DNA]</scope>
    <source>
        <strain evidence="3">DSM 44399</strain>
    </source>
</reference>
<protein>
    <submittedName>
        <fullName evidence="2">Pyridoxamine 5'-phosphate oxidase family protein</fullName>
    </submittedName>
</protein>
<evidence type="ECO:0000313" key="2">
    <source>
        <dbReference type="EMBL" id="MDT0263149.1"/>
    </source>
</evidence>
<evidence type="ECO:0000313" key="3">
    <source>
        <dbReference type="Proteomes" id="UP001183176"/>
    </source>
</evidence>
<accession>A0ABU2JFB4</accession>
<dbReference type="RefSeq" id="WP_311424296.1">
    <property type="nucleotide sequence ID" value="NZ_JAVREH010000029.1"/>
</dbReference>
<sequence>MTSWRDFAADAPSLATTVRRTFAIRKHATMASIRRDGSPRISGTEVDFAGDGEIYLEMMPGAKRAGDLRRDPRLALHCPTEDTPVEDPASWLGDGKITGHAIEVEPHRFRIDIETVVLTRVAPGGGELEITTWRSDGHQATVRRS</sequence>
<dbReference type="Gene3D" id="2.30.110.10">
    <property type="entry name" value="Electron Transport, Fmn-binding Protein, Chain A"/>
    <property type="match status" value="1"/>
</dbReference>
<dbReference type="Proteomes" id="UP001183176">
    <property type="component" value="Unassembled WGS sequence"/>
</dbReference>
<dbReference type="InterPro" id="IPR052019">
    <property type="entry name" value="F420H2_bilvrd_red/Heme_oxyg"/>
</dbReference>
<dbReference type="PANTHER" id="PTHR35176">
    <property type="entry name" value="HEME OXYGENASE HI_0854-RELATED"/>
    <property type="match status" value="1"/>
</dbReference>
<proteinExistence type="predicted"/>
<dbReference type="SUPFAM" id="SSF50475">
    <property type="entry name" value="FMN-binding split barrel"/>
    <property type="match status" value="1"/>
</dbReference>
<name>A0ABU2JFB4_9ACTN</name>
<dbReference type="EMBL" id="JAVREH010000029">
    <property type="protein sequence ID" value="MDT0263149.1"/>
    <property type="molecule type" value="Genomic_DNA"/>
</dbReference>
<keyword evidence="1" id="KW-0560">Oxidoreductase</keyword>